<dbReference type="Proteomes" id="UP000198619">
    <property type="component" value="Unassembled WGS sequence"/>
</dbReference>
<keyword evidence="2" id="KW-1185">Reference proteome</keyword>
<organism evidence="1 2">
    <name type="scientific">Clostridium frigidicarnis</name>
    <dbReference type="NCBI Taxonomy" id="84698"/>
    <lineage>
        <taxon>Bacteria</taxon>
        <taxon>Bacillati</taxon>
        <taxon>Bacillota</taxon>
        <taxon>Clostridia</taxon>
        <taxon>Eubacteriales</taxon>
        <taxon>Clostridiaceae</taxon>
        <taxon>Clostridium</taxon>
    </lineage>
</organism>
<dbReference type="EMBL" id="FOKI01000100">
    <property type="protein sequence ID" value="SFB48056.1"/>
    <property type="molecule type" value="Genomic_DNA"/>
</dbReference>
<accession>A0A1I1BEK8</accession>
<protein>
    <submittedName>
        <fullName evidence="1">Uncharacterized protein</fullName>
    </submittedName>
</protein>
<sequence>MSRGRKKMENSNNEVFSMRISKSQKEVLEKNQFIKNDIVNYVRNYLSSYTMDKKSL</sequence>
<evidence type="ECO:0000313" key="2">
    <source>
        <dbReference type="Proteomes" id="UP000198619"/>
    </source>
</evidence>
<dbReference type="RefSeq" id="WP_177199527.1">
    <property type="nucleotide sequence ID" value="NZ_FOKI01000100.1"/>
</dbReference>
<name>A0A1I1BEK8_9CLOT</name>
<reference evidence="1 2" key="1">
    <citation type="submission" date="2016-10" db="EMBL/GenBank/DDBJ databases">
        <authorList>
            <person name="de Groot N.N."/>
        </authorList>
    </citation>
    <scope>NUCLEOTIDE SEQUENCE [LARGE SCALE GENOMIC DNA]</scope>
    <source>
        <strain evidence="1 2">DSM 12271</strain>
    </source>
</reference>
<dbReference type="AlphaFoldDB" id="A0A1I1BEK8"/>
<proteinExistence type="predicted"/>
<gene>
    <name evidence="1" type="ORF">SAMN04488528_11001</name>
</gene>
<evidence type="ECO:0000313" key="1">
    <source>
        <dbReference type="EMBL" id="SFB48056.1"/>
    </source>
</evidence>